<sequence length="165" mass="19164">QYDFHFIFIVLKITHVTGNNKTSAPKRNPILPNTSLYRHSNPMQSTTRSDEEFVVLKQCYAMLGEEELQKAITIIKEAIERVNLKMESQTVDGMRDEYCDFTDEQKEACFNEGMDTILDMYTSYCMSHRTKKQCDRLENFMDCSFTIMDRYAEEGKCGSSEAAEK</sequence>
<dbReference type="Proteomes" id="UP001497382">
    <property type="component" value="Unassembled WGS sequence"/>
</dbReference>
<evidence type="ECO:0000313" key="3">
    <source>
        <dbReference type="Proteomes" id="UP001497382"/>
    </source>
</evidence>
<gene>
    <name evidence="2" type="ORF">LARSCL_LOCUS8467</name>
</gene>
<keyword evidence="3" id="KW-1185">Reference proteome</keyword>
<dbReference type="EMBL" id="CAXIEN010000091">
    <property type="protein sequence ID" value="CAL1276129.1"/>
    <property type="molecule type" value="Genomic_DNA"/>
</dbReference>
<evidence type="ECO:0000256" key="1">
    <source>
        <dbReference type="SAM" id="MobiDB-lite"/>
    </source>
</evidence>
<name>A0AAV1ZW87_9ARAC</name>
<organism evidence="2 3">
    <name type="scientific">Larinioides sclopetarius</name>
    <dbReference type="NCBI Taxonomy" id="280406"/>
    <lineage>
        <taxon>Eukaryota</taxon>
        <taxon>Metazoa</taxon>
        <taxon>Ecdysozoa</taxon>
        <taxon>Arthropoda</taxon>
        <taxon>Chelicerata</taxon>
        <taxon>Arachnida</taxon>
        <taxon>Araneae</taxon>
        <taxon>Araneomorphae</taxon>
        <taxon>Entelegynae</taxon>
        <taxon>Araneoidea</taxon>
        <taxon>Araneidae</taxon>
        <taxon>Larinioides</taxon>
    </lineage>
</organism>
<dbReference type="AlphaFoldDB" id="A0AAV1ZW87"/>
<feature type="region of interest" description="Disordered" evidence="1">
    <location>
        <begin position="24"/>
        <end position="44"/>
    </location>
</feature>
<proteinExistence type="predicted"/>
<protein>
    <submittedName>
        <fullName evidence="2">Uncharacterized protein</fullName>
    </submittedName>
</protein>
<reference evidence="2 3" key="1">
    <citation type="submission" date="2024-04" db="EMBL/GenBank/DDBJ databases">
        <authorList>
            <person name="Rising A."/>
            <person name="Reimegard J."/>
            <person name="Sonavane S."/>
            <person name="Akerstrom W."/>
            <person name="Nylinder S."/>
            <person name="Hedman E."/>
            <person name="Kallberg Y."/>
        </authorList>
    </citation>
    <scope>NUCLEOTIDE SEQUENCE [LARGE SCALE GENOMIC DNA]</scope>
</reference>
<feature type="non-terminal residue" evidence="2">
    <location>
        <position position="1"/>
    </location>
</feature>
<comment type="caution">
    <text evidence="2">The sequence shown here is derived from an EMBL/GenBank/DDBJ whole genome shotgun (WGS) entry which is preliminary data.</text>
</comment>
<accession>A0AAV1ZW87</accession>
<evidence type="ECO:0000313" key="2">
    <source>
        <dbReference type="EMBL" id="CAL1276129.1"/>
    </source>
</evidence>